<sequence>MKHREHLIQASGIQFVSRLFLRYVYLLEISSLDVGEAFHASFDYEGVKYTQPLRNTCAKGGTSVEDVRQCLRRGPGATSASRVQVRSTAIVD</sequence>
<name>A0A8T0HX27_CERPU</name>
<dbReference type="AlphaFoldDB" id="A0A8T0HX27"/>
<protein>
    <submittedName>
        <fullName evidence="1">Uncharacterized protein</fullName>
    </submittedName>
</protein>
<proteinExistence type="predicted"/>
<gene>
    <name evidence="1" type="ORF">KC19_VG328400</name>
</gene>
<evidence type="ECO:0000313" key="1">
    <source>
        <dbReference type="EMBL" id="KAG0575225.1"/>
    </source>
</evidence>
<dbReference type="EMBL" id="CM026426">
    <property type="protein sequence ID" value="KAG0575225.1"/>
    <property type="molecule type" value="Genomic_DNA"/>
</dbReference>
<comment type="caution">
    <text evidence="1">The sequence shown here is derived from an EMBL/GenBank/DDBJ whole genome shotgun (WGS) entry which is preliminary data.</text>
</comment>
<reference evidence="1" key="1">
    <citation type="submission" date="2020-06" db="EMBL/GenBank/DDBJ databases">
        <title>WGS assembly of Ceratodon purpureus strain R40.</title>
        <authorList>
            <person name="Carey S.B."/>
            <person name="Jenkins J."/>
            <person name="Shu S."/>
            <person name="Lovell J.T."/>
            <person name="Sreedasyam A."/>
            <person name="Maumus F."/>
            <person name="Tiley G.P."/>
            <person name="Fernandez-Pozo N."/>
            <person name="Barry K."/>
            <person name="Chen C."/>
            <person name="Wang M."/>
            <person name="Lipzen A."/>
            <person name="Daum C."/>
            <person name="Saski C.A."/>
            <person name="Payton A.C."/>
            <person name="Mcbreen J.C."/>
            <person name="Conrad R.E."/>
            <person name="Kollar L.M."/>
            <person name="Olsson S."/>
            <person name="Huttunen S."/>
            <person name="Landis J.B."/>
            <person name="Wickett N.J."/>
            <person name="Johnson M.G."/>
            <person name="Rensing S.A."/>
            <person name="Grimwood J."/>
            <person name="Schmutz J."/>
            <person name="Mcdaniel S.F."/>
        </authorList>
    </citation>
    <scope>NUCLEOTIDE SEQUENCE</scope>
    <source>
        <strain evidence="1">R40</strain>
    </source>
</reference>
<accession>A0A8T0HX27</accession>
<dbReference type="Proteomes" id="UP000822688">
    <property type="component" value="Chromosome V"/>
</dbReference>
<keyword evidence="2" id="KW-1185">Reference proteome</keyword>
<evidence type="ECO:0000313" key="2">
    <source>
        <dbReference type="Proteomes" id="UP000822688"/>
    </source>
</evidence>
<organism evidence="1 2">
    <name type="scientific">Ceratodon purpureus</name>
    <name type="common">Fire moss</name>
    <name type="synonym">Dicranum purpureum</name>
    <dbReference type="NCBI Taxonomy" id="3225"/>
    <lineage>
        <taxon>Eukaryota</taxon>
        <taxon>Viridiplantae</taxon>
        <taxon>Streptophyta</taxon>
        <taxon>Embryophyta</taxon>
        <taxon>Bryophyta</taxon>
        <taxon>Bryophytina</taxon>
        <taxon>Bryopsida</taxon>
        <taxon>Dicranidae</taxon>
        <taxon>Pseudoditrichales</taxon>
        <taxon>Ditrichaceae</taxon>
        <taxon>Ceratodon</taxon>
    </lineage>
</organism>